<proteinExistence type="predicted"/>
<dbReference type="CDD" id="cd07328">
    <property type="entry name" value="M48_Ste24p_like"/>
    <property type="match status" value="1"/>
</dbReference>
<sequence>MSVPVRSFTATCATAVALPMLVVFPLVAVAAIVAMVGLVGWFLVDGHLMAAVGAGLVFLPAAWAMAAALAEVARHPTEHLVGLPVTARMQPRLWAFVARVADEVGTPPPDEIRLIPEANAGSTELTRLLGLSVRRRVLYLGAPLLAGLTEKQLAAVVAQTLGYYRARGGKLSGLAISGRAALSRAHEHMAAERATQRLVKRLFGVYSRAYDRLTAPVGRRQQLVADAISARIAGSAAAESALLEVHVVAGMWDLFLSRHVTVAWRAGYLPDSVFDGFAAMRAAPELYGVLEEIRQRVGADTDTDPDDISLSRALRIAAIRAIDAPAPDSHDAPAVELLLSGPATLDRALLLVMDPAADAKKRVDWPTLRHIGLRDRYRRDALRLLKVAGRVMDRPPSLGTVLDAIDADRLDALAPADGGPDAGPRARREYAREVVGRELYGLVLLAFADSGQARWGVDWSGREHMTTGRLDLAHMHGIVQAAVAADGGTGSLRENLTAAGITTGFRPTKKLP</sequence>
<reference evidence="2 3" key="1">
    <citation type="submission" date="2018-02" db="EMBL/GenBank/DDBJ databases">
        <title>Genomic Encyclopedia of Archaeal and Bacterial Type Strains, Phase II (KMG-II): from individual species to whole genera.</title>
        <authorList>
            <person name="Goeker M."/>
        </authorList>
    </citation>
    <scope>NUCLEOTIDE SEQUENCE [LARGE SCALE GENOMIC DNA]</scope>
    <source>
        <strain evidence="2 3">YU 961-1</strain>
    </source>
</reference>
<dbReference type="AlphaFoldDB" id="A0A2S6GPA4"/>
<feature type="transmembrane region" description="Helical" evidence="1">
    <location>
        <begin position="48"/>
        <end position="70"/>
    </location>
</feature>
<dbReference type="OrthoDB" id="155290at2"/>
<gene>
    <name evidence="2" type="ORF">CLV40_10861</name>
</gene>
<accession>A0A2S6GPA4</accession>
<evidence type="ECO:0000256" key="1">
    <source>
        <dbReference type="SAM" id="Phobius"/>
    </source>
</evidence>
<keyword evidence="2" id="KW-0645">Protease</keyword>
<feature type="transmembrane region" description="Helical" evidence="1">
    <location>
        <begin position="12"/>
        <end position="42"/>
    </location>
</feature>
<keyword evidence="1" id="KW-0812">Transmembrane</keyword>
<dbReference type="GO" id="GO:0008233">
    <property type="term" value="F:peptidase activity"/>
    <property type="evidence" value="ECO:0007669"/>
    <property type="project" value="UniProtKB-KW"/>
</dbReference>
<keyword evidence="1" id="KW-0472">Membrane</keyword>
<evidence type="ECO:0000313" key="2">
    <source>
        <dbReference type="EMBL" id="PPK67064.1"/>
    </source>
</evidence>
<keyword evidence="3" id="KW-1185">Reference proteome</keyword>
<comment type="caution">
    <text evidence="2">The sequence shown here is derived from an EMBL/GenBank/DDBJ whole genome shotgun (WGS) entry which is preliminary data.</text>
</comment>
<organism evidence="2 3">
    <name type="scientific">Actinokineospora auranticolor</name>
    <dbReference type="NCBI Taxonomy" id="155976"/>
    <lineage>
        <taxon>Bacteria</taxon>
        <taxon>Bacillati</taxon>
        <taxon>Actinomycetota</taxon>
        <taxon>Actinomycetes</taxon>
        <taxon>Pseudonocardiales</taxon>
        <taxon>Pseudonocardiaceae</taxon>
        <taxon>Actinokineospora</taxon>
    </lineage>
</organism>
<dbReference type="EMBL" id="PTIX01000008">
    <property type="protein sequence ID" value="PPK67064.1"/>
    <property type="molecule type" value="Genomic_DNA"/>
</dbReference>
<dbReference type="Gene3D" id="3.30.2010.10">
    <property type="entry name" value="Metalloproteases ('zincins'), catalytic domain"/>
    <property type="match status" value="1"/>
</dbReference>
<dbReference type="RefSeq" id="WP_104479832.1">
    <property type="nucleotide sequence ID" value="NZ_CP154825.1"/>
</dbReference>
<protein>
    <submittedName>
        <fullName evidence="2">Zn-dependent protease with chaperone function</fullName>
    </submittedName>
</protein>
<keyword evidence="1" id="KW-1133">Transmembrane helix</keyword>
<dbReference type="GO" id="GO:0006508">
    <property type="term" value="P:proteolysis"/>
    <property type="evidence" value="ECO:0007669"/>
    <property type="project" value="UniProtKB-KW"/>
</dbReference>
<keyword evidence="2" id="KW-0378">Hydrolase</keyword>
<evidence type="ECO:0000313" key="3">
    <source>
        <dbReference type="Proteomes" id="UP000239203"/>
    </source>
</evidence>
<name>A0A2S6GPA4_9PSEU</name>
<dbReference type="Proteomes" id="UP000239203">
    <property type="component" value="Unassembled WGS sequence"/>
</dbReference>